<name>A0ACD4NH34_9HYPH</name>
<protein>
    <submittedName>
        <fullName evidence="1">MliC family protein</fullName>
    </submittedName>
</protein>
<organism evidence="1 2">
    <name type="scientific">Antarcticirhabdus aurantiaca</name>
    <dbReference type="NCBI Taxonomy" id="2606717"/>
    <lineage>
        <taxon>Bacteria</taxon>
        <taxon>Pseudomonadati</taxon>
        <taxon>Pseudomonadota</taxon>
        <taxon>Alphaproteobacteria</taxon>
        <taxon>Hyphomicrobiales</taxon>
        <taxon>Aurantimonadaceae</taxon>
        <taxon>Antarcticirhabdus</taxon>
    </lineage>
</organism>
<evidence type="ECO:0000313" key="1">
    <source>
        <dbReference type="EMBL" id="WAJ26117.1"/>
    </source>
</evidence>
<dbReference type="Proteomes" id="UP001163223">
    <property type="component" value="Chromosome"/>
</dbReference>
<accession>A0ACD4NH34</accession>
<dbReference type="EMBL" id="CP113520">
    <property type="protein sequence ID" value="WAJ26117.1"/>
    <property type="molecule type" value="Genomic_DNA"/>
</dbReference>
<evidence type="ECO:0000313" key="2">
    <source>
        <dbReference type="Proteomes" id="UP001163223"/>
    </source>
</evidence>
<keyword evidence="2" id="KW-1185">Reference proteome</keyword>
<gene>
    <name evidence="1" type="ORF">OXU80_14445</name>
</gene>
<reference evidence="1" key="1">
    <citation type="submission" date="2022-11" db="EMBL/GenBank/DDBJ databases">
        <title>beta-Carotene-producing bacterium, Jeongeuplla avenae sp. nov., alleviates the salt stress of Arabidopsis seedlings.</title>
        <authorList>
            <person name="Jiang L."/>
            <person name="Lee J."/>
        </authorList>
    </citation>
    <scope>NUCLEOTIDE SEQUENCE</scope>
    <source>
        <strain evidence="1">DY_R2A_6</strain>
    </source>
</reference>
<sequence length="98" mass="10058">MTLRSACLLGGVVLLGSLGSASAADLRYTCDDGQALTAAFTTPGSGLGSVRLTFAGSQEIVLSADGGRYAYAETEFWIKGREASLTRGGVTTSCRTSE</sequence>
<proteinExistence type="predicted"/>